<protein>
    <submittedName>
        <fullName evidence="1">Uncharacterized protein</fullName>
    </submittedName>
</protein>
<dbReference type="InterPro" id="IPR008948">
    <property type="entry name" value="L-Aspartase-like"/>
</dbReference>
<evidence type="ECO:0000313" key="2">
    <source>
        <dbReference type="Proteomes" id="UP000224634"/>
    </source>
</evidence>
<dbReference type="EMBL" id="PDNA01000203">
    <property type="protein sequence ID" value="PGH04119.1"/>
    <property type="molecule type" value="Genomic_DNA"/>
</dbReference>
<dbReference type="SUPFAM" id="SSF48557">
    <property type="entry name" value="L-aspartase-like"/>
    <property type="match status" value="1"/>
</dbReference>
<keyword evidence="2" id="KW-1185">Reference proteome</keyword>
<dbReference type="Proteomes" id="UP000224634">
    <property type="component" value="Unassembled WGS sequence"/>
</dbReference>
<proteinExistence type="predicted"/>
<evidence type="ECO:0000313" key="1">
    <source>
        <dbReference type="EMBL" id="PGH04119.1"/>
    </source>
</evidence>
<dbReference type="GO" id="GO:0003824">
    <property type="term" value="F:catalytic activity"/>
    <property type="evidence" value="ECO:0007669"/>
    <property type="project" value="InterPro"/>
</dbReference>
<comment type="caution">
    <text evidence="1">The sequence shown here is derived from an EMBL/GenBank/DDBJ whole genome shotgun (WGS) entry which is preliminary data.</text>
</comment>
<sequence>MKTDCHGCPPSWVVANIAKRYLANEALRLTNIPRTCSGPKEVPAIIIATSASASVTAISLYQANQFVTQVFDHTGVKLKSPPTFGHFWGGSKFARFTSDGEIGPEKRLGQDRLCNSNCFAVDWSGARKTHEALDDLALMLAEHTWTLCQALVLRAIQGTFGKTLLPCIRTISDDISGSVMDACDFDILHQRAVELLQCEIHTPARFDSKNL</sequence>
<gene>
    <name evidence="1" type="ORF">AJ80_08581</name>
</gene>
<reference evidence="1 2" key="1">
    <citation type="submission" date="2017-10" db="EMBL/GenBank/DDBJ databases">
        <title>Comparative genomics in systemic dimorphic fungi from Ajellomycetaceae.</title>
        <authorList>
            <person name="Munoz J.F."/>
            <person name="Mcewen J.G."/>
            <person name="Clay O.K."/>
            <person name="Cuomo C.A."/>
        </authorList>
    </citation>
    <scope>NUCLEOTIDE SEQUENCE [LARGE SCALE GENOMIC DNA]</scope>
    <source>
        <strain evidence="1 2">UAMH7299</strain>
    </source>
</reference>
<organism evidence="1 2">
    <name type="scientific">Polytolypa hystricis (strain UAMH7299)</name>
    <dbReference type="NCBI Taxonomy" id="1447883"/>
    <lineage>
        <taxon>Eukaryota</taxon>
        <taxon>Fungi</taxon>
        <taxon>Dikarya</taxon>
        <taxon>Ascomycota</taxon>
        <taxon>Pezizomycotina</taxon>
        <taxon>Eurotiomycetes</taxon>
        <taxon>Eurotiomycetidae</taxon>
        <taxon>Onygenales</taxon>
        <taxon>Onygenales incertae sedis</taxon>
        <taxon>Polytolypa</taxon>
    </lineage>
</organism>
<name>A0A2B7X5F1_POLH7</name>
<accession>A0A2B7X5F1</accession>
<dbReference type="AlphaFoldDB" id="A0A2B7X5F1"/>